<organism evidence="1 2">
    <name type="scientific">Cymbomonas tetramitiformis</name>
    <dbReference type="NCBI Taxonomy" id="36881"/>
    <lineage>
        <taxon>Eukaryota</taxon>
        <taxon>Viridiplantae</taxon>
        <taxon>Chlorophyta</taxon>
        <taxon>Pyramimonadophyceae</taxon>
        <taxon>Pyramimonadales</taxon>
        <taxon>Pyramimonadaceae</taxon>
        <taxon>Cymbomonas</taxon>
    </lineage>
</organism>
<dbReference type="Proteomes" id="UP001190700">
    <property type="component" value="Unassembled WGS sequence"/>
</dbReference>
<dbReference type="InterPro" id="IPR029069">
    <property type="entry name" value="HotDog_dom_sf"/>
</dbReference>
<reference evidence="1 2" key="1">
    <citation type="journal article" date="2015" name="Genome Biol. Evol.">
        <title>Comparative Genomics of a Bacterivorous Green Alga Reveals Evolutionary Causalities and Consequences of Phago-Mixotrophic Mode of Nutrition.</title>
        <authorList>
            <person name="Burns J.A."/>
            <person name="Paasch A."/>
            <person name="Narechania A."/>
            <person name="Kim E."/>
        </authorList>
    </citation>
    <scope>NUCLEOTIDE SEQUENCE [LARGE SCALE GENOMIC DNA]</scope>
    <source>
        <strain evidence="1 2">PLY_AMNH</strain>
    </source>
</reference>
<keyword evidence="2" id="KW-1185">Reference proteome</keyword>
<dbReference type="SUPFAM" id="SSF54637">
    <property type="entry name" value="Thioesterase/thiol ester dehydrase-isomerase"/>
    <property type="match status" value="2"/>
</dbReference>
<accession>A0AAE0GC44</accession>
<sequence length="315" mass="35790">MAPHIFPFCVFLEDTDAYEMVFNNRYMQYATRALGDLLGWKEMSRLASEEDTHMYIREVLFHRFLQSAVLGDYCQVETVLYKLEDMKALFLIKMARLGNGNTPEAKPVPLVDMIVELGFNDEFGPGSLPPSVLDLDVRPDLPWGEIPPYYLKAVGTESKMGQMPHRSIAPHARDKCAVYPFVASMDMLDCNRDLNTQFVMHLYERSRNPIDPTTRATCLASKSNTDCLRVVVRWDKVRFNHYGKVLLGDELEIRTAQVEDNEKNIVVVFHALFTTGQNPECIAHAIVTIMFISSTTKAPMAIPRELNQEVFAGDA</sequence>
<evidence type="ECO:0000313" key="2">
    <source>
        <dbReference type="Proteomes" id="UP001190700"/>
    </source>
</evidence>
<name>A0AAE0GC44_9CHLO</name>
<dbReference type="AlphaFoldDB" id="A0AAE0GC44"/>
<protein>
    <submittedName>
        <fullName evidence="1">Uncharacterized protein</fullName>
    </submittedName>
</protein>
<evidence type="ECO:0000313" key="1">
    <source>
        <dbReference type="EMBL" id="KAK3275414.1"/>
    </source>
</evidence>
<gene>
    <name evidence="1" type="ORF">CYMTET_16457</name>
</gene>
<comment type="caution">
    <text evidence="1">The sequence shown here is derived from an EMBL/GenBank/DDBJ whole genome shotgun (WGS) entry which is preliminary data.</text>
</comment>
<dbReference type="Gene3D" id="3.10.129.10">
    <property type="entry name" value="Hotdog Thioesterase"/>
    <property type="match status" value="1"/>
</dbReference>
<proteinExistence type="predicted"/>
<dbReference type="EMBL" id="LGRX02007240">
    <property type="protein sequence ID" value="KAK3275414.1"/>
    <property type="molecule type" value="Genomic_DNA"/>
</dbReference>